<dbReference type="InterPro" id="IPR015171">
    <property type="entry name" value="Cyc-maltodext_N"/>
</dbReference>
<dbReference type="Gene3D" id="3.20.20.80">
    <property type="entry name" value="Glycosidases"/>
    <property type="match status" value="1"/>
</dbReference>
<name>A0ABS9KRT5_9BACT</name>
<evidence type="ECO:0000313" key="5">
    <source>
        <dbReference type="EMBL" id="MCG2615034.1"/>
    </source>
</evidence>
<dbReference type="EMBL" id="JAKLTR010000007">
    <property type="protein sequence ID" value="MCG2615034.1"/>
    <property type="molecule type" value="Genomic_DNA"/>
</dbReference>
<evidence type="ECO:0000313" key="6">
    <source>
        <dbReference type="Proteomes" id="UP001165367"/>
    </source>
</evidence>
<dbReference type="Proteomes" id="UP001165367">
    <property type="component" value="Unassembled WGS sequence"/>
</dbReference>
<dbReference type="GO" id="GO:0016787">
    <property type="term" value="F:hydrolase activity"/>
    <property type="evidence" value="ECO:0007669"/>
    <property type="project" value="UniProtKB-KW"/>
</dbReference>
<feature type="chain" id="PRO_5047135055" evidence="3">
    <location>
        <begin position="20"/>
        <end position="625"/>
    </location>
</feature>
<dbReference type="InterPro" id="IPR014756">
    <property type="entry name" value="Ig_E-set"/>
</dbReference>
<evidence type="ECO:0000256" key="2">
    <source>
        <dbReference type="ARBA" id="ARBA00023295"/>
    </source>
</evidence>
<accession>A0ABS9KRT5</accession>
<keyword evidence="1 5" id="KW-0378">Hydrolase</keyword>
<dbReference type="Gene3D" id="2.60.40.10">
    <property type="entry name" value="Immunoglobulins"/>
    <property type="match status" value="1"/>
</dbReference>
<dbReference type="InterPro" id="IPR013783">
    <property type="entry name" value="Ig-like_fold"/>
</dbReference>
<dbReference type="Pfam" id="PF10438">
    <property type="entry name" value="Cyc-maltodext_C"/>
    <property type="match status" value="1"/>
</dbReference>
<keyword evidence="2" id="KW-0326">Glycosidase</keyword>
<dbReference type="PANTHER" id="PTHR10357">
    <property type="entry name" value="ALPHA-AMYLASE FAMILY MEMBER"/>
    <property type="match status" value="1"/>
</dbReference>
<evidence type="ECO:0000256" key="1">
    <source>
        <dbReference type="ARBA" id="ARBA00022801"/>
    </source>
</evidence>
<feature type="domain" description="Glycosyl hydrolase family 13 catalytic" evidence="4">
    <location>
        <begin position="132"/>
        <end position="537"/>
    </location>
</feature>
<keyword evidence="3" id="KW-0732">Signal</keyword>
<proteinExistence type="predicted"/>
<sequence length="625" mass="71268">MKKTAAFIFAIIISLNCFSQEMQLFPTNWFTGFKNTKLQLIIHRQGVANDVPMYKLTPAGMKLADGITMKMVHRAENPNYLFLDLVIDKAAKPGVRNIKLGRLNFQYELKAKNTGNSKTRVQGINAKDFVYLLIPDRFANGDESNDIVKGYRDETSDRKNKFSRHGGDFKGVENHLDYFNTLGVTAIWMTPVIENNVTLMHEWGNNVAGYHGYWFTDHYQIDKRLGGNDGYLQLCDAAHKKGIKIIQDAVYNHVNKEHWSVLDPPMADWLNNWPSFTAPNHREETLFDPYSSAYDKKNMLDGWFTDHLPDLNQRNPFVANFLIQHALWTTETFGIDGWRVDTYKYADEPFLNNVNNALYAEFPAIMVFGEAWVNTVIGNAYFTKNNLNAPFSHNARGVIDFQSCFAILSAMNLAKGWNDGVSKIYMTLAQDLVYKDPMNNCIFMDNHDMDRVFSVVGEDWDKMKMGYNFLMTLRGIPQLYYGTEVLMKNLKTTTDAMVREDFPGGWKGDSANKFTDAGRTAAEKVSFDHISKLGQFRRSSSALTTGKTTQFVPKDGAYVYFRYDAKQTVMVVANTGEKAFKPDWNVYAERTNGFTKARDVVTGKEISLASIEVKPKDSFVFELVK</sequence>
<feature type="signal peptide" evidence="3">
    <location>
        <begin position="1"/>
        <end position="19"/>
    </location>
</feature>
<dbReference type="Gene3D" id="2.60.40.1180">
    <property type="entry name" value="Golgi alpha-mannosidase II"/>
    <property type="match status" value="1"/>
</dbReference>
<dbReference type="InterPro" id="IPR006047">
    <property type="entry name" value="GH13_cat_dom"/>
</dbReference>
<organism evidence="5 6">
    <name type="scientific">Terrimonas ginsenosidimutans</name>
    <dbReference type="NCBI Taxonomy" id="2908004"/>
    <lineage>
        <taxon>Bacteria</taxon>
        <taxon>Pseudomonadati</taxon>
        <taxon>Bacteroidota</taxon>
        <taxon>Chitinophagia</taxon>
        <taxon>Chitinophagales</taxon>
        <taxon>Chitinophagaceae</taxon>
        <taxon>Terrimonas</taxon>
    </lineage>
</organism>
<keyword evidence="6" id="KW-1185">Reference proteome</keyword>
<dbReference type="PANTHER" id="PTHR10357:SF210">
    <property type="entry name" value="MALTODEXTRIN GLUCOSIDASE"/>
    <property type="match status" value="1"/>
</dbReference>
<gene>
    <name evidence="5" type="ORF">LZZ85_12115</name>
</gene>
<evidence type="ECO:0000259" key="4">
    <source>
        <dbReference type="SMART" id="SM00642"/>
    </source>
</evidence>
<comment type="caution">
    <text evidence="5">The sequence shown here is derived from an EMBL/GenBank/DDBJ whole genome shotgun (WGS) entry which is preliminary data.</text>
</comment>
<dbReference type="SUPFAM" id="SSF81296">
    <property type="entry name" value="E set domains"/>
    <property type="match status" value="1"/>
</dbReference>
<dbReference type="Pfam" id="PF00128">
    <property type="entry name" value="Alpha-amylase"/>
    <property type="match status" value="1"/>
</dbReference>
<dbReference type="SMART" id="SM00642">
    <property type="entry name" value="Aamy"/>
    <property type="match status" value="1"/>
</dbReference>
<dbReference type="InterPro" id="IPR019492">
    <property type="entry name" value="Cyclo-malto-dextrinase_C"/>
</dbReference>
<dbReference type="RefSeq" id="WP_237872008.1">
    <property type="nucleotide sequence ID" value="NZ_JAKLTR010000007.1"/>
</dbReference>
<dbReference type="SUPFAM" id="SSF51445">
    <property type="entry name" value="(Trans)glycosidases"/>
    <property type="match status" value="1"/>
</dbReference>
<dbReference type="InterPro" id="IPR017853">
    <property type="entry name" value="GH"/>
</dbReference>
<evidence type="ECO:0000256" key="3">
    <source>
        <dbReference type="SAM" id="SignalP"/>
    </source>
</evidence>
<dbReference type="SUPFAM" id="SSF51011">
    <property type="entry name" value="Glycosyl hydrolase domain"/>
    <property type="match status" value="1"/>
</dbReference>
<reference evidence="5" key="1">
    <citation type="submission" date="2022-01" db="EMBL/GenBank/DDBJ databases">
        <authorList>
            <person name="Jo J.-H."/>
            <person name="Im W.-T."/>
        </authorList>
    </citation>
    <scope>NUCLEOTIDE SEQUENCE</scope>
    <source>
        <strain evidence="5">NA20</strain>
    </source>
</reference>
<protein>
    <submittedName>
        <fullName evidence="5">Alpha-amylase family glycosyl hydrolase</fullName>
    </submittedName>
</protein>
<dbReference type="Pfam" id="PF09087">
    <property type="entry name" value="Cyc-maltodext_N"/>
    <property type="match status" value="1"/>
</dbReference>
<dbReference type="InterPro" id="IPR013780">
    <property type="entry name" value="Glyco_hydro_b"/>
</dbReference>